<feature type="compositionally biased region" description="Basic and acidic residues" evidence="3">
    <location>
        <begin position="29"/>
        <end position="48"/>
    </location>
</feature>
<feature type="domain" description="Amidase" evidence="4">
    <location>
        <begin position="183"/>
        <end position="664"/>
    </location>
</feature>
<dbReference type="GeneID" id="8583380"/>
<feature type="region of interest" description="Disordered" evidence="3">
    <location>
        <begin position="29"/>
        <end position="89"/>
    </location>
</feature>
<dbReference type="Proteomes" id="UP000008549">
    <property type="component" value="Unassembled WGS sequence"/>
</dbReference>
<comment type="similarity">
    <text evidence="1">Belongs to the amidase family.</text>
</comment>
<name>A8XHE2_CAEBR</name>
<organism evidence="5 6">
    <name type="scientific">Caenorhabditis briggsae</name>
    <dbReference type="NCBI Taxonomy" id="6238"/>
    <lineage>
        <taxon>Eukaryota</taxon>
        <taxon>Metazoa</taxon>
        <taxon>Ecdysozoa</taxon>
        <taxon>Nematoda</taxon>
        <taxon>Chromadorea</taxon>
        <taxon>Rhabditida</taxon>
        <taxon>Rhabditina</taxon>
        <taxon>Rhabditomorpha</taxon>
        <taxon>Rhabditoidea</taxon>
        <taxon>Rhabditidae</taxon>
        <taxon>Peloderinae</taxon>
        <taxon>Caenorhabditis</taxon>
    </lineage>
</organism>
<dbReference type="InterPro" id="IPR036928">
    <property type="entry name" value="AS_sf"/>
</dbReference>
<evidence type="ECO:0000256" key="2">
    <source>
        <dbReference type="ARBA" id="ARBA00022801"/>
    </source>
</evidence>
<gene>
    <name evidence="7" type="primary">faah-6</name>
    <name evidence="5" type="synonym">Cbr-faah-6</name>
    <name evidence="7" type="ORF">CBG13246</name>
    <name evidence="5" type="ORF">CBG_13246</name>
</gene>
<reference evidence="5 6" key="2">
    <citation type="journal article" date="2011" name="PLoS Genet.">
        <title>Caenorhabditis briggsae recombinant inbred line genotypes reveal inter-strain incompatibility and the evolution of recombination.</title>
        <authorList>
            <person name="Ross J.A."/>
            <person name="Koboldt D.C."/>
            <person name="Staisch J.E."/>
            <person name="Chamberlin H.M."/>
            <person name="Gupta B.P."/>
            <person name="Miller R.D."/>
            <person name="Baird S.E."/>
            <person name="Haag E.S."/>
        </authorList>
    </citation>
    <scope>NUCLEOTIDE SEQUENCE [LARGE SCALE GENOMIC DNA]</scope>
    <source>
        <strain evidence="5 6">AF16</strain>
    </source>
</reference>
<dbReference type="HOGENOM" id="CLU_009600_9_3_1"/>
<feature type="non-terminal residue" evidence="5">
    <location>
        <position position="1"/>
    </location>
</feature>
<reference evidence="5 6" key="1">
    <citation type="journal article" date="2003" name="PLoS Biol.">
        <title>The genome sequence of Caenorhabditis briggsae: a platform for comparative genomics.</title>
        <authorList>
            <person name="Stein L.D."/>
            <person name="Bao Z."/>
            <person name="Blasiar D."/>
            <person name="Blumenthal T."/>
            <person name="Brent M.R."/>
            <person name="Chen N."/>
            <person name="Chinwalla A."/>
            <person name="Clarke L."/>
            <person name="Clee C."/>
            <person name="Coghlan A."/>
            <person name="Coulson A."/>
            <person name="D'Eustachio P."/>
            <person name="Fitch D.H."/>
            <person name="Fulton L.A."/>
            <person name="Fulton R.E."/>
            <person name="Griffiths-Jones S."/>
            <person name="Harris T.W."/>
            <person name="Hillier L.W."/>
            <person name="Kamath R."/>
            <person name="Kuwabara P.E."/>
            <person name="Mardis E.R."/>
            <person name="Marra M.A."/>
            <person name="Miner T.L."/>
            <person name="Minx P."/>
            <person name="Mullikin J.C."/>
            <person name="Plumb R.W."/>
            <person name="Rogers J."/>
            <person name="Schein J.E."/>
            <person name="Sohrmann M."/>
            <person name="Spieth J."/>
            <person name="Stajich J.E."/>
            <person name="Wei C."/>
            <person name="Willey D."/>
            <person name="Wilson R.K."/>
            <person name="Durbin R."/>
            <person name="Waterston R.H."/>
        </authorList>
    </citation>
    <scope>NUCLEOTIDE SEQUENCE [LARGE SCALE GENOMIC DNA]</scope>
    <source>
        <strain evidence="5 6">AF16</strain>
    </source>
</reference>
<dbReference type="eggNOG" id="KOG1212">
    <property type="taxonomic scope" value="Eukaryota"/>
</dbReference>
<evidence type="ECO:0000259" key="4">
    <source>
        <dbReference type="Pfam" id="PF01425"/>
    </source>
</evidence>
<dbReference type="InterPro" id="IPR023631">
    <property type="entry name" value="Amidase_dom"/>
</dbReference>
<dbReference type="CTD" id="8583380"/>
<dbReference type="RefSeq" id="XP_002641388.1">
    <property type="nucleotide sequence ID" value="XM_002641342.1"/>
</dbReference>
<dbReference type="GO" id="GO:0017064">
    <property type="term" value="F:fatty acid amide hydrolase activity"/>
    <property type="evidence" value="ECO:0000318"/>
    <property type="project" value="GO_Central"/>
</dbReference>
<keyword evidence="2" id="KW-0378">Hydrolase</keyword>
<dbReference type="InterPro" id="IPR020556">
    <property type="entry name" value="Amidase_CS"/>
</dbReference>
<accession>A8XHE2</accession>
<evidence type="ECO:0000313" key="5">
    <source>
        <dbReference type="EMBL" id="CAP32066.1"/>
    </source>
</evidence>
<evidence type="ECO:0000256" key="3">
    <source>
        <dbReference type="SAM" id="MobiDB-lite"/>
    </source>
</evidence>
<evidence type="ECO:0000313" key="6">
    <source>
        <dbReference type="Proteomes" id="UP000008549"/>
    </source>
</evidence>
<proteinExistence type="inferred from homology"/>
<dbReference type="PROSITE" id="PS00571">
    <property type="entry name" value="AMIDASES"/>
    <property type="match status" value="1"/>
</dbReference>
<dbReference type="Pfam" id="PF01425">
    <property type="entry name" value="Amidase"/>
    <property type="match status" value="1"/>
</dbReference>
<dbReference type="PANTHER" id="PTHR45847">
    <property type="entry name" value="FATTY ACID AMIDE HYDROLASE"/>
    <property type="match status" value="1"/>
</dbReference>
<dbReference type="OMA" id="EMMKMWT"/>
<protein>
    <submittedName>
        <fullName evidence="5">Protein CBR-FAAH-6</fullName>
    </submittedName>
</protein>
<dbReference type="FunFam" id="3.90.1300.10:FF:000003">
    <property type="entry name" value="Amidase signature enzyme"/>
    <property type="match status" value="1"/>
</dbReference>
<dbReference type="GO" id="GO:0004040">
    <property type="term" value="F:amidase activity"/>
    <property type="evidence" value="ECO:0000318"/>
    <property type="project" value="GO_Central"/>
</dbReference>
<dbReference type="Gene3D" id="3.90.1300.10">
    <property type="entry name" value="Amidase signature (AS) domain"/>
    <property type="match status" value="1"/>
</dbReference>
<dbReference type="PANTHER" id="PTHR45847:SF6">
    <property type="entry name" value="FATTY ACID AMIDE HYDROLASE"/>
    <property type="match status" value="1"/>
</dbReference>
<dbReference type="SUPFAM" id="SSF75304">
    <property type="entry name" value="Amidase signature (AS) enzymes"/>
    <property type="match status" value="1"/>
</dbReference>
<evidence type="ECO:0000313" key="7">
    <source>
        <dbReference type="WormBase" id="CBG13246"/>
    </source>
</evidence>
<keyword evidence="6" id="KW-1185">Reference proteome</keyword>
<dbReference type="InterPro" id="IPR052096">
    <property type="entry name" value="Endocannabinoid_amidase"/>
</dbReference>
<feature type="compositionally biased region" description="Polar residues" evidence="3">
    <location>
        <begin position="52"/>
        <end position="63"/>
    </location>
</feature>
<dbReference type="EMBL" id="HE601226">
    <property type="protein sequence ID" value="CAP32066.1"/>
    <property type="molecule type" value="Genomic_DNA"/>
</dbReference>
<dbReference type="GO" id="GO:0009062">
    <property type="term" value="P:fatty acid catabolic process"/>
    <property type="evidence" value="ECO:0000318"/>
    <property type="project" value="GO_Central"/>
</dbReference>
<dbReference type="STRING" id="6238.A8XHE2"/>
<dbReference type="InParanoid" id="A8XHE2"/>
<sequence>IAGCLFALLILIGTSVGGYFFWNKRSAKEKEKEDAQHADNSKEREQQLKKMANTTNDNSGVNRTPTKVTKPAKKAPGKKAAPNATSGKGNKEWSVFRFVKKKHPTREMLENQSEFNKQRKEGFKMFRCLSAPEFLLNDKRIVGGKWKTEKELEMFFRSIVDLDLLGLIDRLQSKNDLNAYTVLCAYTQKMLDSQTRLNCVTEVIKEAFETAEKHDKLWYDSEEKPPLYGVPFSVKCNFDMKGYHTTIGFLKKLTEAKKEIDCPFVAHLRNLGGIPFVLTNVPQGFISYISSNPLYGTTLNPWALDCTPGGSSGGEAALVADGGSPFGTGSDLGGSLRIPAAFCGLVTLKPTQSRFHVSYNYGGLPGRGRLGLSYGFYTKCVKEQVFLMELIIGSPEYRNLEPMSSPAPLHMDSNKKEKYRIGWYDDDGFNAPVPSNRRAVLETIESLEKEGHEAVRFRMEDIDPKFQPNYVAALLFKNVLPDDGKFILDLYKNEPNDPYMASFSRLLKLNDWAIIRLLFTPIISLFSKRAAIIARARNGNLAELRKTQEDTDTYRLKFIEYWKTLEIDALICPSFCTPATPHQYPPELANCVLSTGLYNLLDFPAGIVPAGHVTADDVANLNDEKIFPINDYLLRKQRDACANSEAMPNAVQVVGLPNEEETVLEAFFTTRVKMSTKGNGSAQVNEGAGKSEVSALRASLILNSHHY</sequence>
<dbReference type="KEGG" id="cbr:CBG_13246"/>
<dbReference type="AlphaFoldDB" id="A8XHE2"/>
<evidence type="ECO:0000256" key="1">
    <source>
        <dbReference type="ARBA" id="ARBA00009199"/>
    </source>
</evidence>
<dbReference type="WormBase" id="CBG13246">
    <property type="protein sequence ID" value="CBP48305"/>
    <property type="gene ID" value="WBGene00034036"/>
    <property type="gene designation" value="Cbr-faah-6"/>
</dbReference>